<dbReference type="Proteomes" id="UP000694863">
    <property type="component" value="Unplaced"/>
</dbReference>
<dbReference type="RefSeq" id="XP_045154565.1">
    <property type="nucleotide sequence ID" value="XM_045298630.1"/>
</dbReference>
<gene>
    <name evidence="2" type="primary">FAM205A</name>
</gene>
<evidence type="ECO:0000313" key="1">
    <source>
        <dbReference type="Proteomes" id="UP000694863"/>
    </source>
</evidence>
<name>A0AC55DS43_ECHTE</name>
<accession>A0AC55DS43</accession>
<keyword evidence="1" id="KW-1185">Reference proteome</keyword>
<protein>
    <submittedName>
        <fullName evidence="2">Protein FAM205A</fullName>
    </submittedName>
</protein>
<sequence length="1297" mass="142771">MLSPIFVPWGILYFLYTYGSLLLIILLLWQMKSSHHGLQREPPKSSCRVGKHPDHYSRRASRKEAEKPWELLSIMKSQSWLPQEGSVRRLLCTDHCCHVCNDAALEIGQLLTSENTPTAPVSVGVAQSSSCVEIVSMSSVSFEQTLELPPQHLGELSTASVTPSLTQLTDQGVLTQTAAPSVNVVNLQEYWAEHLDLEPEFQLQDAPGDPGTLSSLKNEERGFPVNQPEMANTSYQFIQGSQGQQALNPHSPLLPLKTELANNLTHPMALPMDTALPARLPLLSPEVLSFLEVHVKKWVHFQRWGLPRRVEQSLRQLMPGPPLLYQPGTGRVHFIMSNSSNTCIDSIGTISHQTWGSCMVGQPTQAFWVSEWPTADPERRQHCQEAPNSLALALPSPTLQALNGLYSQAGGQAEDSGDPLRHKYRQLFCGLPCLHSESLVATFMSAQGLTANKSMSQTSLDVSFLLKDPSFLPLMPNNPPLSALPASPPVPNGVPPPDLQQIQVKVPFLTLAECKDLEWHLLQRKLRLRWDLPHVPQTSQSALSPDVYKTCGTAQPPATMELAWSQKPVSVLTRELLFPDHARRLLDFHLQKQLIYSRWGLPQMIKQSIQLYLSPADPQSLPRSSTALDNVSVPWLAAPETNEVSGLFSSTSAPALVSMPHLLTQAKATLQSHISSKGCQIHQGSIPARVWISWNCSIPGNQAVTPFPCILERKALELQAATDTDLYEKGVPWMPTANGQQQQQTSPGAVIEHTKLARSLSEEAIQKLETALRHKYLAFLSGLPALYYVALSKSMAPAITGHSEQAEIMPKPVESTTEALPESISYEEECIIPEPVLEEGTEVCEDHVQEFLSEVSEEEAMEMGPLDMQTEAGISQLFSAPILAKVNFHLRRKVLEIRMGIPKRARASRDQSITILENPSPQEALKSPKQRNASLQDLPADVSRAPDAQWVLLKEQLTTELKAVQHSRKQASPRAMSHGVAHWTSKSSQPSTDMMEAQVLCVQVEAQVNSPSLEETWCPESQEPGKSKDSGQGPTVTEKKKHPGKPTPAGDQGEGDAGLGFPSKRENRHAAGLQKPAEKPANRTPQGPWLRSHSFDFAASCQQHPQFKISELPPRVPGGEEYEKNSQASQTQPLLGPLIQSKPWKGQSLWNHSLHGRAMTAHTHKSPSLPESGLRNKMKHLLLSLNSKKKGKADNDSMSPLAKTGTKPRKKIAEKNLAPAKSPVGQAKTEKTKGDPKAQSFLTEKHGLAFSDGPQVLDKQPQQHSHQVHSASVLGQPRHCPRHCPGVVRAMQQGNPP</sequence>
<organism evidence="1 2">
    <name type="scientific">Echinops telfairi</name>
    <name type="common">Lesser hedgehog tenrec</name>
    <dbReference type="NCBI Taxonomy" id="9371"/>
    <lineage>
        <taxon>Eukaryota</taxon>
        <taxon>Metazoa</taxon>
        <taxon>Chordata</taxon>
        <taxon>Craniata</taxon>
        <taxon>Vertebrata</taxon>
        <taxon>Euteleostomi</taxon>
        <taxon>Mammalia</taxon>
        <taxon>Eutheria</taxon>
        <taxon>Afrotheria</taxon>
        <taxon>Tenrecidae</taxon>
        <taxon>Tenrecinae</taxon>
        <taxon>Echinops</taxon>
    </lineage>
</organism>
<reference evidence="2" key="1">
    <citation type="submission" date="2025-08" db="UniProtKB">
        <authorList>
            <consortium name="RefSeq"/>
        </authorList>
    </citation>
    <scope>IDENTIFICATION</scope>
</reference>
<evidence type="ECO:0000313" key="2">
    <source>
        <dbReference type="RefSeq" id="XP_045154565.1"/>
    </source>
</evidence>
<proteinExistence type="predicted"/>